<dbReference type="Gene3D" id="3.90.1140.10">
    <property type="entry name" value="Cyclic phosphodiesterase"/>
    <property type="match status" value="1"/>
</dbReference>
<sequence>MRIFVALPLAEDAASALDQIAQTLPAGDPVPEENWHITLAFAADVAEDTVEEFGLNLSGIAVPRFAWQIDGFGVFGAAKPRQIHALVAENSALTELHHQVRRAARNAGLILRHRRFVPHVTISRLRRAPLDIRAADWLAENATRRLGPFVAREFTLFESELHPDGPRYNPLLTLSLL</sequence>
<dbReference type="Proteomes" id="UP000500791">
    <property type="component" value="Chromosome"/>
</dbReference>
<dbReference type="Pfam" id="PF02834">
    <property type="entry name" value="LigT_PEase"/>
    <property type="match status" value="2"/>
</dbReference>
<accession>A0A6G7VLA5</accession>
<dbReference type="NCBIfam" id="TIGR02258">
    <property type="entry name" value="2_5_ligase"/>
    <property type="match status" value="1"/>
</dbReference>
<proteinExistence type="inferred from homology"/>
<dbReference type="GO" id="GO:0004113">
    <property type="term" value="F:2',3'-cyclic-nucleotide 3'-phosphodiesterase activity"/>
    <property type="evidence" value="ECO:0007669"/>
    <property type="project" value="InterPro"/>
</dbReference>
<dbReference type="RefSeq" id="WP_166190690.1">
    <property type="nucleotide sequence ID" value="NZ_CP049811.1"/>
</dbReference>
<dbReference type="GO" id="GO:0008664">
    <property type="term" value="F:RNA 2',3'-cyclic 3'-phosphodiesterase activity"/>
    <property type="evidence" value="ECO:0007669"/>
    <property type="project" value="UniProtKB-EC"/>
</dbReference>
<feature type="short sequence motif" description="HXTX 2" evidence="2">
    <location>
        <begin position="119"/>
        <end position="122"/>
    </location>
</feature>
<dbReference type="EC" id="3.1.4.58" evidence="2"/>
<evidence type="ECO:0000313" key="5">
    <source>
        <dbReference type="Proteomes" id="UP000500791"/>
    </source>
</evidence>
<feature type="active site" description="Proton acceptor" evidence="2">
    <location>
        <position position="119"/>
    </location>
</feature>
<dbReference type="PANTHER" id="PTHR35561:SF1">
    <property type="entry name" value="RNA 2',3'-CYCLIC PHOSPHODIESTERASE"/>
    <property type="match status" value="1"/>
</dbReference>
<dbReference type="HAMAP" id="MF_01940">
    <property type="entry name" value="RNA_CPDase"/>
    <property type="match status" value="1"/>
</dbReference>
<dbReference type="EMBL" id="CP049811">
    <property type="protein sequence ID" value="QIK40819.1"/>
    <property type="molecule type" value="Genomic_DNA"/>
</dbReference>
<dbReference type="InterPro" id="IPR009097">
    <property type="entry name" value="Cyclic_Pdiesterase"/>
</dbReference>
<keyword evidence="1 2" id="KW-0378">Hydrolase</keyword>
<organism evidence="4 5">
    <name type="scientific">Pontivivens nitratireducens</name>
    <dbReference type="NCBI Taxonomy" id="2758038"/>
    <lineage>
        <taxon>Bacteria</taxon>
        <taxon>Pseudomonadati</taxon>
        <taxon>Pseudomonadota</taxon>
        <taxon>Alphaproteobacteria</taxon>
        <taxon>Rhodobacterales</taxon>
        <taxon>Paracoccaceae</taxon>
        <taxon>Pontivivens</taxon>
    </lineage>
</organism>
<dbReference type="SUPFAM" id="SSF55144">
    <property type="entry name" value="LigT-like"/>
    <property type="match status" value="1"/>
</dbReference>
<evidence type="ECO:0000256" key="2">
    <source>
        <dbReference type="HAMAP-Rule" id="MF_01940"/>
    </source>
</evidence>
<gene>
    <name evidence="4" type="primary">thpR</name>
    <name evidence="4" type="ORF">G8E03_08615</name>
</gene>
<evidence type="ECO:0000256" key="1">
    <source>
        <dbReference type="ARBA" id="ARBA00022801"/>
    </source>
</evidence>
<feature type="domain" description="Phosphoesterase HXTX" evidence="3">
    <location>
        <begin position="8"/>
        <end position="79"/>
    </location>
</feature>
<dbReference type="InterPro" id="IPR004175">
    <property type="entry name" value="RNA_CPDase"/>
</dbReference>
<comment type="catalytic activity">
    <reaction evidence="2">
        <text>a 3'-end 2',3'-cyclophospho-ribonucleotide-RNA + H2O = a 3'-end 2'-phospho-ribonucleotide-RNA + H(+)</text>
        <dbReference type="Rhea" id="RHEA:11828"/>
        <dbReference type="Rhea" id="RHEA-COMP:10464"/>
        <dbReference type="Rhea" id="RHEA-COMP:17353"/>
        <dbReference type="ChEBI" id="CHEBI:15377"/>
        <dbReference type="ChEBI" id="CHEBI:15378"/>
        <dbReference type="ChEBI" id="CHEBI:83064"/>
        <dbReference type="ChEBI" id="CHEBI:173113"/>
        <dbReference type="EC" id="3.1.4.58"/>
    </reaction>
</comment>
<comment type="similarity">
    <text evidence="2">Belongs to the 2H phosphoesterase superfamily. ThpR family.</text>
</comment>
<dbReference type="PANTHER" id="PTHR35561">
    <property type="entry name" value="RNA 2',3'-CYCLIC PHOSPHODIESTERASE"/>
    <property type="match status" value="1"/>
</dbReference>
<dbReference type="InterPro" id="IPR014051">
    <property type="entry name" value="Phosphoesterase_HXTX"/>
</dbReference>
<dbReference type="KEGG" id="mon:G8E03_08615"/>
<feature type="active site" description="Proton donor" evidence="2">
    <location>
        <position position="36"/>
    </location>
</feature>
<reference evidence="4 5" key="1">
    <citation type="submission" date="2020-03" db="EMBL/GenBank/DDBJ databases">
        <title>Complete genome sequence of Monaibacterium sp. ALG8 with diverse plasmids.</title>
        <authorList>
            <person name="Sun C."/>
        </authorList>
    </citation>
    <scope>NUCLEOTIDE SEQUENCE [LARGE SCALE GENOMIC DNA]</scope>
    <source>
        <strain evidence="4 5">ALG8</strain>
    </source>
</reference>
<comment type="function">
    <text evidence="2">Hydrolyzes RNA 2',3'-cyclic phosphodiester to an RNA 2'-phosphomonoester.</text>
</comment>
<evidence type="ECO:0000259" key="3">
    <source>
        <dbReference type="Pfam" id="PF02834"/>
    </source>
</evidence>
<feature type="domain" description="Phosphoesterase HXTX" evidence="3">
    <location>
        <begin position="91"/>
        <end position="168"/>
    </location>
</feature>
<dbReference type="AlphaFoldDB" id="A0A6G7VLA5"/>
<keyword evidence="5" id="KW-1185">Reference proteome</keyword>
<protein>
    <recommendedName>
        <fullName evidence="2">RNA 2',3'-cyclic phosphodiesterase</fullName>
        <shortName evidence="2">RNA 2',3'-CPDase</shortName>
        <ecNumber evidence="2">3.1.4.58</ecNumber>
    </recommendedName>
</protein>
<feature type="short sequence motif" description="HXTX 1" evidence="2">
    <location>
        <begin position="36"/>
        <end position="39"/>
    </location>
</feature>
<name>A0A6G7VLA5_9RHOB</name>
<evidence type="ECO:0000313" key="4">
    <source>
        <dbReference type="EMBL" id="QIK40819.1"/>
    </source>
</evidence>